<organism evidence="1">
    <name type="scientific">Ensete ventricosum</name>
    <name type="common">Abyssinian banana</name>
    <name type="synonym">Musa ensete</name>
    <dbReference type="NCBI Taxonomy" id="4639"/>
    <lineage>
        <taxon>Eukaryota</taxon>
        <taxon>Viridiplantae</taxon>
        <taxon>Streptophyta</taxon>
        <taxon>Embryophyta</taxon>
        <taxon>Tracheophyta</taxon>
        <taxon>Spermatophyta</taxon>
        <taxon>Magnoliopsida</taxon>
        <taxon>Liliopsida</taxon>
        <taxon>Zingiberales</taxon>
        <taxon>Musaceae</taxon>
        <taxon>Ensete</taxon>
    </lineage>
</organism>
<name>A0A445ML25_ENSVE</name>
<evidence type="ECO:0000313" key="1">
    <source>
        <dbReference type="EMBL" id="RZR74959.1"/>
    </source>
</evidence>
<protein>
    <submittedName>
        <fullName evidence="1">Uncharacterized protein</fullName>
    </submittedName>
</protein>
<dbReference type="EMBL" id="KV876476">
    <property type="protein sequence ID" value="RZR74959.1"/>
    <property type="molecule type" value="Genomic_DNA"/>
</dbReference>
<gene>
    <name evidence="1" type="ORF">BHM03_00046661</name>
</gene>
<proteinExistence type="predicted"/>
<accession>A0A445ML25</accession>
<dbReference type="AlphaFoldDB" id="A0A445ML25"/>
<sequence length="154" mass="16809">MHPMHDLPEELNDFDCSLYTSTSCTQGGWEGGRVRGAGRWDVTPWLSKRGTRTRKQPHGARRSTVTESDMRAATLATTRQGSLIPASSSSRPLAADPIALDHLGRGSMFAVPIDTVRTGRYVPVRQQIGTRTARYRAVLPIGAVSAPLLPEISR</sequence>
<reference evidence="1" key="1">
    <citation type="journal article" date="2018" name="Data Brief">
        <title>Genome sequence data from 17 accessions of Ensete ventricosum, a staple food crop for millions in Ethiopia.</title>
        <authorList>
            <person name="Yemataw Z."/>
            <person name="Muzemil S."/>
            <person name="Ambachew D."/>
            <person name="Tripathi L."/>
            <person name="Tesfaye K."/>
            <person name="Chala A."/>
            <person name="Farbos A."/>
            <person name="O'Neill P."/>
            <person name="Moore K."/>
            <person name="Grant M."/>
            <person name="Studholme D.J."/>
        </authorList>
    </citation>
    <scope>NUCLEOTIDE SEQUENCE [LARGE SCALE GENOMIC DNA]</scope>
    <source>
        <tissue evidence="1">Leaf</tissue>
    </source>
</reference>
<dbReference type="Proteomes" id="UP000290560">
    <property type="component" value="Unassembled WGS sequence"/>
</dbReference>